<feature type="region of interest" description="Disordered" evidence="1">
    <location>
        <begin position="510"/>
        <end position="641"/>
    </location>
</feature>
<feature type="compositionally biased region" description="Low complexity" evidence="1">
    <location>
        <begin position="424"/>
        <end position="435"/>
    </location>
</feature>
<protein>
    <submittedName>
        <fullName evidence="2">Uncharacterized protein</fullName>
    </submittedName>
</protein>
<evidence type="ECO:0000313" key="3">
    <source>
        <dbReference type="Proteomes" id="UP000240883"/>
    </source>
</evidence>
<feature type="region of interest" description="Disordered" evidence="1">
    <location>
        <begin position="655"/>
        <end position="712"/>
    </location>
</feature>
<dbReference type="Proteomes" id="UP000240883">
    <property type="component" value="Unassembled WGS sequence"/>
</dbReference>
<dbReference type="EMBL" id="KZ678135">
    <property type="protein sequence ID" value="PSN67077.1"/>
    <property type="molecule type" value="Genomic_DNA"/>
</dbReference>
<dbReference type="AlphaFoldDB" id="A0A2T2NNR7"/>
<feature type="region of interest" description="Disordered" evidence="1">
    <location>
        <begin position="182"/>
        <end position="232"/>
    </location>
</feature>
<sequence>MSTPGSKIPRKAPSHIPLPARTSAPGGPAQLSALPRSRAGGHLRAASPLSQQHSMTSPPASRDKPLPSPPVGHVVNLESPPKAQRTLVDAEVTGTPSGEDWPVLRPENVAPSHSQGSLAEAPHDTDGKTVEPLNYTMSTDKTDITSNPTLDTHPELEVSPPQVIDFAEPPREVVDSISAHQGVDDSPLAHKNGLHCPLHVPPRSSSVLSQNQKDSASDAPQTPRQGRPGSIMWPLLGAGIVSSYPGPTIPEIHPDPHQEVTPRVPASVNGESHCASKLADGSPVAFSQKASIFSHYSESTGSGDESPQSPRVKRLSTLAPDSGLGPVLRIASDAEALLGNKVPVSEATPGSVSSQATRKRSLSAIAGRISRQMSRLSFHANSRPNTPQSMSAEADVAPTVKVNPIRSMLPSRSDSIRKSSLNGSSPSVAPSTSSSRKSRLPVVSSRAVSGSSLNRNHAINRQVSLGNSLSGGISVRSKDKEPGAQSWGNLSPKADKVLGINQAPPNLAVKKAVKATDESSAARKLPNKMLGHDVNKPEQLSSPTKLGKYSRRNIKTSPLPTKTSPLVEKPSVRERSSTPAAPVPAGTDKADPKTRSGRGLPFSLRFSNLSQTKVGPESSPLRSQASRISRSDADEGTLDKTAKIKSKHSFLDFFRMREKKRSQMTPDANTKKRNSLSVTGNSLAKRLSANFSRSNIPKPHNAEQGRPPSKASVDVDMLRNLRPVYRTNTSYETSRSETITAVDRIIDRISGPTHELPDRIRGLQIAEAEKHARDAELHAEQAQLHLQRLGRLLETCTEENPHNVIGSAHYVYQALFSNLKNGRSATLEHN</sequence>
<dbReference type="OrthoDB" id="5407305at2759"/>
<feature type="compositionally biased region" description="Polar residues" evidence="1">
    <location>
        <begin position="135"/>
        <end position="150"/>
    </location>
</feature>
<name>A0A2T2NNR7_CORCC</name>
<feature type="compositionally biased region" description="Basic and acidic residues" evidence="1">
    <location>
        <begin position="629"/>
        <end position="641"/>
    </location>
</feature>
<gene>
    <name evidence="2" type="ORF">BS50DRAFT_634507</name>
</gene>
<feature type="compositionally biased region" description="Polar residues" evidence="1">
    <location>
        <begin position="379"/>
        <end position="391"/>
    </location>
</feature>
<feature type="compositionally biased region" description="Polar residues" evidence="1">
    <location>
        <begin position="410"/>
        <end position="423"/>
    </location>
</feature>
<evidence type="ECO:0000256" key="1">
    <source>
        <dbReference type="SAM" id="MobiDB-lite"/>
    </source>
</evidence>
<feature type="compositionally biased region" description="Polar residues" evidence="1">
    <location>
        <begin position="48"/>
        <end position="59"/>
    </location>
</feature>
<feature type="compositionally biased region" description="Polar residues" evidence="1">
    <location>
        <begin position="555"/>
        <end position="564"/>
    </location>
</feature>
<accession>A0A2T2NNR7</accession>
<keyword evidence="3" id="KW-1185">Reference proteome</keyword>
<feature type="compositionally biased region" description="Polar residues" evidence="1">
    <location>
        <begin position="446"/>
        <end position="471"/>
    </location>
</feature>
<proteinExistence type="predicted"/>
<feature type="compositionally biased region" description="Polar residues" evidence="1">
    <location>
        <begin position="203"/>
        <end position="224"/>
    </location>
</feature>
<reference evidence="2 3" key="1">
    <citation type="journal article" date="2018" name="Front. Microbiol.">
        <title>Genome-Wide Analysis of Corynespora cassiicola Leaf Fall Disease Putative Effectors.</title>
        <authorList>
            <person name="Lopez D."/>
            <person name="Ribeiro S."/>
            <person name="Label P."/>
            <person name="Fumanal B."/>
            <person name="Venisse J.S."/>
            <person name="Kohler A."/>
            <person name="de Oliveira R.R."/>
            <person name="Labutti K."/>
            <person name="Lipzen A."/>
            <person name="Lail K."/>
            <person name="Bauer D."/>
            <person name="Ohm R.A."/>
            <person name="Barry K.W."/>
            <person name="Spatafora J."/>
            <person name="Grigoriev I.V."/>
            <person name="Martin F.M."/>
            <person name="Pujade-Renaud V."/>
        </authorList>
    </citation>
    <scope>NUCLEOTIDE SEQUENCE [LARGE SCALE GENOMIC DNA]</scope>
    <source>
        <strain evidence="2 3">Philippines</strain>
    </source>
</reference>
<feature type="region of interest" description="Disordered" evidence="1">
    <location>
        <begin position="296"/>
        <end position="318"/>
    </location>
</feature>
<feature type="region of interest" description="Disordered" evidence="1">
    <location>
        <begin position="1"/>
        <end position="156"/>
    </location>
</feature>
<feature type="compositionally biased region" description="Polar residues" evidence="1">
    <location>
        <begin position="296"/>
        <end position="309"/>
    </location>
</feature>
<evidence type="ECO:0000313" key="2">
    <source>
        <dbReference type="EMBL" id="PSN67077.1"/>
    </source>
</evidence>
<organism evidence="2 3">
    <name type="scientific">Corynespora cassiicola Philippines</name>
    <dbReference type="NCBI Taxonomy" id="1448308"/>
    <lineage>
        <taxon>Eukaryota</taxon>
        <taxon>Fungi</taxon>
        <taxon>Dikarya</taxon>
        <taxon>Ascomycota</taxon>
        <taxon>Pezizomycotina</taxon>
        <taxon>Dothideomycetes</taxon>
        <taxon>Pleosporomycetidae</taxon>
        <taxon>Pleosporales</taxon>
        <taxon>Corynesporascaceae</taxon>
        <taxon>Corynespora</taxon>
    </lineage>
</organism>
<feature type="region of interest" description="Disordered" evidence="1">
    <location>
        <begin position="379"/>
        <end position="491"/>
    </location>
</feature>